<feature type="region of interest" description="Disordered" evidence="2">
    <location>
        <begin position="601"/>
        <end position="625"/>
    </location>
</feature>
<feature type="region of interest" description="Disordered" evidence="2">
    <location>
        <begin position="668"/>
        <end position="700"/>
    </location>
</feature>
<feature type="compositionally biased region" description="Basic and acidic residues" evidence="2">
    <location>
        <begin position="388"/>
        <end position="406"/>
    </location>
</feature>
<protein>
    <submittedName>
        <fullName evidence="3">Uncharacterized protein</fullName>
    </submittedName>
</protein>
<keyword evidence="1" id="KW-0175">Coiled coil</keyword>
<reference evidence="3 4" key="1">
    <citation type="submission" date="2019-03" db="EMBL/GenBank/DDBJ databases">
        <title>Single cell metagenomics reveals metabolic interactions within the superorganism composed of flagellate Streblomastix strix and complex community of Bacteroidetes bacteria on its surface.</title>
        <authorList>
            <person name="Treitli S.C."/>
            <person name="Kolisko M."/>
            <person name="Husnik F."/>
            <person name="Keeling P."/>
            <person name="Hampl V."/>
        </authorList>
    </citation>
    <scope>NUCLEOTIDE SEQUENCE [LARGE SCALE GENOMIC DNA]</scope>
    <source>
        <strain evidence="3">ST1C</strain>
    </source>
</reference>
<evidence type="ECO:0000256" key="2">
    <source>
        <dbReference type="SAM" id="MobiDB-lite"/>
    </source>
</evidence>
<feature type="non-terminal residue" evidence="3">
    <location>
        <position position="700"/>
    </location>
</feature>
<dbReference type="Proteomes" id="UP000324800">
    <property type="component" value="Unassembled WGS sequence"/>
</dbReference>
<dbReference type="EMBL" id="SNRW01019361">
    <property type="protein sequence ID" value="KAA6366459.1"/>
    <property type="molecule type" value="Genomic_DNA"/>
</dbReference>
<evidence type="ECO:0000313" key="3">
    <source>
        <dbReference type="EMBL" id="KAA6366459.1"/>
    </source>
</evidence>
<organism evidence="3 4">
    <name type="scientific">Streblomastix strix</name>
    <dbReference type="NCBI Taxonomy" id="222440"/>
    <lineage>
        <taxon>Eukaryota</taxon>
        <taxon>Metamonada</taxon>
        <taxon>Preaxostyla</taxon>
        <taxon>Oxymonadida</taxon>
        <taxon>Streblomastigidae</taxon>
        <taxon>Streblomastix</taxon>
    </lineage>
</organism>
<feature type="region of interest" description="Disordered" evidence="2">
    <location>
        <begin position="639"/>
        <end position="658"/>
    </location>
</feature>
<name>A0A5J4U7T7_9EUKA</name>
<feature type="compositionally biased region" description="Low complexity" evidence="2">
    <location>
        <begin position="601"/>
        <end position="616"/>
    </location>
</feature>
<evidence type="ECO:0000313" key="4">
    <source>
        <dbReference type="Proteomes" id="UP000324800"/>
    </source>
</evidence>
<accession>A0A5J4U7T7</accession>
<proteinExistence type="predicted"/>
<evidence type="ECO:0000256" key="1">
    <source>
        <dbReference type="SAM" id="Coils"/>
    </source>
</evidence>
<feature type="region of interest" description="Disordered" evidence="2">
    <location>
        <begin position="381"/>
        <end position="437"/>
    </location>
</feature>
<feature type="compositionally biased region" description="Low complexity" evidence="2">
    <location>
        <begin position="672"/>
        <end position="700"/>
    </location>
</feature>
<feature type="coiled-coil region" evidence="1">
    <location>
        <begin position="526"/>
        <end position="567"/>
    </location>
</feature>
<gene>
    <name evidence="3" type="ORF">EZS28_038014</name>
</gene>
<sequence>MLYKLTILSIQHVLEGNTKETLIDLVDMCAALLRFAERSSYIRIQMKEGAQGAQQFDPGYNGVMSHAIQPLRALRLIQGQGSQDLLNPQAGQYSATAMGPGQQIPQLVTFTPTQIIQQFYSGQLISRPQVQQSFQGFGMYPGIQQFQGFPQPGPFQQTQPSGFGIQLYRQPSITEGLPQFMQNPPTFGLQQTQQSSLLVPPAPSSTGHLAFQSSFQNQNLEQPSQQPTIRPPILRRQQKNLAREPVYVNGRLLDSPGTALTRRIAQDLQPLWNNEIPERTDQSQFTPIDPPKLTINMTQQQFNAHRDFWVHRSYALRYIGLRADGTHHRGFGEGLLNVSVFIQRHARHEQLSISEWKSFWRELDTDLYLDTVRMELDEDDNHHHHHDHDHDHDHDRNHRHDRERNVRNNQLDLGRGRKRRRVISSEGSGNGQNNDDWAEGLQREVQRQQLRQFRIFRDRREQVIPPVQTISGAPTYLPGLRALQEEAFRVANRISPNLDEESSVSWTSPESINQERNTPIPNFRTAQQLLAQQDNQEQLNQQVNIQIQQQINQLQEVNREIQIQQQEVTINNTQNEQRQEIEVIDLEQNTQQDIENIQLNEQGNTNNQTEQPTQTGATHTPQTEAPNNLQHQQVGQNDDLNNMAEQNPFQPTQNFPGLLNLTHQTSLSETGSLNEQQQQLSLSLSPSSSSITQINQSQQS</sequence>
<comment type="caution">
    <text evidence="3">The sequence shown here is derived from an EMBL/GenBank/DDBJ whole genome shotgun (WGS) entry which is preliminary data.</text>
</comment>
<feature type="compositionally biased region" description="Polar residues" evidence="2">
    <location>
        <begin position="425"/>
        <end position="435"/>
    </location>
</feature>
<dbReference type="AlphaFoldDB" id="A0A5J4U7T7"/>